<dbReference type="PRINTS" id="PR00792">
    <property type="entry name" value="PEPSIN"/>
</dbReference>
<gene>
    <name evidence="7" type="ORF">FOB60_002875</name>
</gene>
<sequence>MISLFQGLVLAFIFGVITNGTPVEKRHTKYIAHEFHDTEVRSIGKRAENVDFEDKAWRFVAHLKIGSAKQDVQVLLDTASTVLNVPQTNSTCREGKICAAQNSFNPFESTSFKNSTIPAKSYFGPNQYTGFIVSDDFYFDDGKRIPQFEFQLLDSYPRDVFGIFGMGYSTNNNYTYVLATKSAGLINNAGFSLFKNSDKNGSFLLGGVDKAKYDGDLLIFNDSKEAMYPKSIITANGTVIPFTYKVLHDSGTPTMELLDTVVQKFYKDIGANDKGHIPCDQVLNGNKSLNFDFGPFTIPVYYKDIFNRSGSTCISNILATKFPDRQYLGVVFLRNAYLAQNFDTKKVGLAPVKYTDESDIVDFWF</sequence>
<dbReference type="OrthoDB" id="4095285at2759"/>
<keyword evidence="5" id="KW-0732">Signal</keyword>
<dbReference type="InterPro" id="IPR021109">
    <property type="entry name" value="Peptidase_aspartic_dom_sf"/>
</dbReference>
<keyword evidence="7" id="KW-0645">Protease</keyword>
<feature type="chain" id="PRO_5044694684" evidence="5">
    <location>
        <begin position="21"/>
        <end position="365"/>
    </location>
</feature>
<evidence type="ECO:0000313" key="7">
    <source>
        <dbReference type="EMBL" id="KAF6052619.1"/>
    </source>
</evidence>
<dbReference type="PROSITE" id="PS51767">
    <property type="entry name" value="PEPTIDASE_A1"/>
    <property type="match status" value="1"/>
</dbReference>
<dbReference type="GO" id="GO:0004190">
    <property type="term" value="F:aspartic-type endopeptidase activity"/>
    <property type="evidence" value="ECO:0007669"/>
    <property type="project" value="InterPro"/>
</dbReference>
<feature type="active site" evidence="3">
    <location>
        <position position="249"/>
    </location>
</feature>
<protein>
    <submittedName>
        <fullName evidence="7">Eukaryotic aspartyl protease family protein</fullName>
    </submittedName>
</protein>
<feature type="domain" description="Peptidase A1" evidence="6">
    <location>
        <begin position="59"/>
        <end position="350"/>
    </location>
</feature>
<dbReference type="SUPFAM" id="SSF50630">
    <property type="entry name" value="Acid proteases"/>
    <property type="match status" value="1"/>
</dbReference>
<evidence type="ECO:0000256" key="4">
    <source>
        <dbReference type="PIRSR" id="PIRSR601461-2"/>
    </source>
</evidence>
<dbReference type="EMBL" id="JABWAB010000004">
    <property type="protein sequence ID" value="KAF6052619.1"/>
    <property type="molecule type" value="Genomic_DNA"/>
</dbReference>
<dbReference type="InterPro" id="IPR001461">
    <property type="entry name" value="Aspartic_peptidase_A1"/>
</dbReference>
<feature type="disulfide bond" evidence="4">
    <location>
        <begin position="279"/>
        <end position="313"/>
    </location>
</feature>
<dbReference type="Gene3D" id="2.40.70.10">
    <property type="entry name" value="Acid Proteases"/>
    <property type="match status" value="2"/>
</dbReference>
<evidence type="ECO:0000313" key="8">
    <source>
        <dbReference type="Proteomes" id="UP000590412"/>
    </source>
</evidence>
<evidence type="ECO:0000259" key="6">
    <source>
        <dbReference type="PROSITE" id="PS51767"/>
    </source>
</evidence>
<dbReference type="AlphaFoldDB" id="A0A8X7TB09"/>
<feature type="signal peptide" evidence="5">
    <location>
        <begin position="1"/>
        <end position="20"/>
    </location>
</feature>
<dbReference type="GO" id="GO:0006508">
    <property type="term" value="P:proteolysis"/>
    <property type="evidence" value="ECO:0007669"/>
    <property type="project" value="UniProtKB-KW"/>
</dbReference>
<name>A0A8X7TB09_CANPA</name>
<dbReference type="Pfam" id="PF00026">
    <property type="entry name" value="Asp"/>
    <property type="match status" value="1"/>
</dbReference>
<accession>A0A8X7TB09</accession>
<organism evidence="7 8">
    <name type="scientific">Candida parapsilosis</name>
    <name type="common">Yeast</name>
    <dbReference type="NCBI Taxonomy" id="5480"/>
    <lineage>
        <taxon>Eukaryota</taxon>
        <taxon>Fungi</taxon>
        <taxon>Dikarya</taxon>
        <taxon>Ascomycota</taxon>
        <taxon>Saccharomycotina</taxon>
        <taxon>Pichiomycetes</taxon>
        <taxon>Debaryomycetaceae</taxon>
        <taxon>Candida/Lodderomyces clade</taxon>
        <taxon>Candida</taxon>
    </lineage>
</organism>
<proteinExistence type="inferred from homology"/>
<keyword evidence="7" id="KW-0378">Hydrolase</keyword>
<dbReference type="InterPro" id="IPR033121">
    <property type="entry name" value="PEPTIDASE_A1"/>
</dbReference>
<dbReference type="PANTHER" id="PTHR47966:SF51">
    <property type="entry name" value="BETA-SITE APP-CLEAVING ENZYME, ISOFORM A-RELATED"/>
    <property type="match status" value="1"/>
</dbReference>
<evidence type="ECO:0000256" key="3">
    <source>
        <dbReference type="PIRSR" id="PIRSR601461-1"/>
    </source>
</evidence>
<reference evidence="7" key="1">
    <citation type="submission" date="2020-03" db="EMBL/GenBank/DDBJ databases">
        <title>FDA dAtabase for Regulatory Grade micrObial Sequences (FDA-ARGOS): Supporting development and validation of Infectious Disease Dx tests.</title>
        <authorList>
            <person name="Campos J."/>
            <person name="Goldberg B."/>
            <person name="Tallon L."/>
            <person name="Sadzewicz L."/>
            <person name="Vavikolanu K."/>
            <person name="Mehta A."/>
            <person name="Aluvathingal J."/>
            <person name="Nadendla S."/>
            <person name="Nandy P."/>
            <person name="Geyer C."/>
            <person name="Yan Y."/>
            <person name="Sichtig H."/>
        </authorList>
    </citation>
    <scope>NUCLEOTIDE SEQUENCE [LARGE SCALE GENOMIC DNA]</scope>
    <source>
        <strain evidence="7">FDAARGOS_652</strain>
    </source>
</reference>
<comment type="caution">
    <text evidence="7">The sequence shown here is derived from an EMBL/GenBank/DDBJ whole genome shotgun (WGS) entry which is preliminary data.</text>
</comment>
<comment type="similarity">
    <text evidence="1">Belongs to the peptidase A1 family.</text>
</comment>
<evidence type="ECO:0000256" key="2">
    <source>
        <dbReference type="ARBA" id="ARBA00023157"/>
    </source>
</evidence>
<keyword evidence="2 4" id="KW-1015">Disulfide bond</keyword>
<evidence type="ECO:0000256" key="5">
    <source>
        <dbReference type="SAM" id="SignalP"/>
    </source>
</evidence>
<dbReference type="PANTHER" id="PTHR47966">
    <property type="entry name" value="BETA-SITE APP-CLEAVING ENZYME, ISOFORM A-RELATED"/>
    <property type="match status" value="1"/>
</dbReference>
<feature type="active site" evidence="3">
    <location>
        <position position="77"/>
    </location>
</feature>
<dbReference type="Proteomes" id="UP000590412">
    <property type="component" value="Unassembled WGS sequence"/>
</dbReference>
<evidence type="ECO:0000256" key="1">
    <source>
        <dbReference type="ARBA" id="ARBA00007447"/>
    </source>
</evidence>